<feature type="region of interest" description="Disordered" evidence="1">
    <location>
        <begin position="1"/>
        <end position="49"/>
    </location>
</feature>
<evidence type="ECO:0000256" key="1">
    <source>
        <dbReference type="SAM" id="MobiDB-lite"/>
    </source>
</evidence>
<evidence type="ECO:0000313" key="2">
    <source>
        <dbReference type="EMBL" id="KAK2073217.1"/>
    </source>
</evidence>
<accession>A0AAD9MEA6</accession>
<dbReference type="AlphaFoldDB" id="A0AAD9MEA6"/>
<dbReference type="EMBL" id="JAQQPM010000006">
    <property type="protein sequence ID" value="KAK2073217.1"/>
    <property type="molecule type" value="Genomic_DNA"/>
</dbReference>
<gene>
    <name evidence="2" type="ORF">P8C59_007513</name>
</gene>
<dbReference type="Proteomes" id="UP001217918">
    <property type="component" value="Unassembled WGS sequence"/>
</dbReference>
<name>A0AAD9MEA6_9PEZI</name>
<sequence length="71" mass="7612">MPSKAGHGLQRQDNDAQLQARGSSGVEGVPISNTSGAHTTELCFLDSGGSTEECERKEILKTHMQLKDART</sequence>
<comment type="caution">
    <text evidence="2">The sequence shown here is derived from an EMBL/GenBank/DDBJ whole genome shotgun (WGS) entry which is preliminary data.</text>
</comment>
<evidence type="ECO:0000313" key="3">
    <source>
        <dbReference type="Proteomes" id="UP001217918"/>
    </source>
</evidence>
<protein>
    <submittedName>
        <fullName evidence="2">Uncharacterized protein</fullName>
    </submittedName>
</protein>
<keyword evidence="3" id="KW-1185">Reference proteome</keyword>
<organism evidence="2 3">
    <name type="scientific">Phyllachora maydis</name>
    <dbReference type="NCBI Taxonomy" id="1825666"/>
    <lineage>
        <taxon>Eukaryota</taxon>
        <taxon>Fungi</taxon>
        <taxon>Dikarya</taxon>
        <taxon>Ascomycota</taxon>
        <taxon>Pezizomycotina</taxon>
        <taxon>Sordariomycetes</taxon>
        <taxon>Sordariomycetidae</taxon>
        <taxon>Phyllachorales</taxon>
        <taxon>Phyllachoraceae</taxon>
        <taxon>Phyllachora</taxon>
    </lineage>
</organism>
<proteinExistence type="predicted"/>
<reference evidence="2" key="1">
    <citation type="journal article" date="2023" name="Mol. Plant Microbe Interact.">
        <title>Elucidating the Obligate Nature and Biological Capacity of an Invasive Fungal Corn Pathogen.</title>
        <authorList>
            <person name="MacCready J.S."/>
            <person name="Roggenkamp E.M."/>
            <person name="Gdanetz K."/>
            <person name="Chilvers M.I."/>
        </authorList>
    </citation>
    <scope>NUCLEOTIDE SEQUENCE</scope>
    <source>
        <strain evidence="2">PM02</strain>
    </source>
</reference>